<comment type="subcellular location">
    <subcellularLocation>
        <location evidence="3">Cell membrane</location>
    </subcellularLocation>
    <subcellularLocation>
        <location evidence="6">Cytoplasm</location>
        <location evidence="6">Cytosol</location>
    </subcellularLocation>
    <subcellularLocation>
        <location evidence="5">Lipid droplet</location>
    </subcellularLocation>
    <subcellularLocation>
        <location evidence="4">Membrane</location>
        <location evidence="4">Caveola</location>
    </subcellularLocation>
</comment>
<comment type="catalytic activity">
    <reaction evidence="33">
        <text>1,2,3-tri-(9Z-octadecenoyl)-glycerol + H2O = di-(9Z)-octadecenoylglycerol + (9Z)-octadecenoate + H(+)</text>
        <dbReference type="Rhea" id="RHEA:38575"/>
        <dbReference type="ChEBI" id="CHEBI:15377"/>
        <dbReference type="ChEBI" id="CHEBI:15378"/>
        <dbReference type="ChEBI" id="CHEBI:30823"/>
        <dbReference type="ChEBI" id="CHEBI:53753"/>
        <dbReference type="ChEBI" id="CHEBI:75945"/>
    </reaction>
    <physiologicalReaction direction="left-to-right" evidence="33">
        <dbReference type="Rhea" id="RHEA:38576"/>
    </physiologicalReaction>
</comment>
<dbReference type="Pfam" id="PF06350">
    <property type="entry name" value="HSL_N"/>
    <property type="match status" value="1"/>
</dbReference>
<proteinExistence type="inferred from homology"/>
<evidence type="ECO:0000256" key="4">
    <source>
        <dbReference type="ARBA" id="ARBA00004345"/>
    </source>
</evidence>
<name>A0ABD1IR14_9TELE</name>
<gene>
    <name evidence="45" type="ORF">ACEWY4_026766</name>
</gene>
<comment type="catalytic activity">
    <reaction evidence="36">
        <text>all-trans-retinyl hexadecanoate + H2O = all-trans-retinol + hexadecanoate + H(+)</text>
        <dbReference type="Rhea" id="RHEA:13933"/>
        <dbReference type="ChEBI" id="CHEBI:7896"/>
        <dbReference type="ChEBI" id="CHEBI:15377"/>
        <dbReference type="ChEBI" id="CHEBI:15378"/>
        <dbReference type="ChEBI" id="CHEBI:17336"/>
        <dbReference type="ChEBI" id="CHEBI:17616"/>
    </reaction>
    <physiologicalReaction direction="left-to-right" evidence="36">
        <dbReference type="Rhea" id="RHEA:13934"/>
    </physiologicalReaction>
</comment>
<evidence type="ECO:0000313" key="46">
    <source>
        <dbReference type="Proteomes" id="UP001591681"/>
    </source>
</evidence>
<evidence type="ECO:0000256" key="8">
    <source>
        <dbReference type="ARBA" id="ARBA00005189"/>
    </source>
</evidence>
<comment type="catalytic activity">
    <reaction evidence="24">
        <text>1-O-hexadecyl-2-acetyl-sn-glycerol + H2O = 1-O-hexadecyl-sn-glycerol + acetate + H(+)</text>
        <dbReference type="Rhea" id="RHEA:38563"/>
        <dbReference type="ChEBI" id="CHEBI:15377"/>
        <dbReference type="ChEBI" id="CHEBI:15378"/>
        <dbReference type="ChEBI" id="CHEBI:30089"/>
        <dbReference type="ChEBI" id="CHEBI:34115"/>
        <dbReference type="ChEBI" id="CHEBI:75936"/>
    </reaction>
    <physiologicalReaction direction="left-to-right" evidence="24">
        <dbReference type="Rhea" id="RHEA:38564"/>
    </physiologicalReaction>
</comment>
<evidence type="ECO:0000256" key="3">
    <source>
        <dbReference type="ARBA" id="ARBA00004236"/>
    </source>
</evidence>
<feature type="domain" description="Alpha/beta hydrolase fold-3" evidence="44">
    <location>
        <begin position="673"/>
        <end position="735"/>
    </location>
</feature>
<evidence type="ECO:0000256" key="5">
    <source>
        <dbReference type="ARBA" id="ARBA00004502"/>
    </source>
</evidence>
<evidence type="ECO:0000256" key="36">
    <source>
        <dbReference type="ARBA" id="ARBA00049053"/>
    </source>
</evidence>
<evidence type="ECO:0000256" key="41">
    <source>
        <dbReference type="ARBA" id="ARBA00049519"/>
    </source>
</evidence>
<comment type="subunit">
    <text evidence="27">Monomer and homodimer. Interacts with CAVIN1 in the adipocyte cytoplasm. Interacts with PLIN5.</text>
</comment>
<dbReference type="PROSITE" id="PS01173">
    <property type="entry name" value="LIPASE_GDXG_HIS"/>
    <property type="match status" value="1"/>
</dbReference>
<evidence type="ECO:0000256" key="10">
    <source>
        <dbReference type="ARBA" id="ARBA00013088"/>
    </source>
</evidence>
<evidence type="ECO:0000256" key="25">
    <source>
        <dbReference type="ARBA" id="ARBA00030031"/>
    </source>
</evidence>
<comment type="catalytic activity">
    <reaction evidence="39">
        <text>1,3-di-(9Z-octadecenoyl)-glycerol + H2O = 1-(9Z-octadecenoyl)-glycerol + (9Z)-octadecenoate + H(+)</text>
        <dbReference type="Rhea" id="RHEA:39939"/>
        <dbReference type="ChEBI" id="CHEBI:15377"/>
        <dbReference type="ChEBI" id="CHEBI:15378"/>
        <dbReference type="ChEBI" id="CHEBI:30823"/>
        <dbReference type="ChEBI" id="CHEBI:75342"/>
        <dbReference type="ChEBI" id="CHEBI:75735"/>
    </reaction>
    <physiologicalReaction direction="left-to-right" evidence="39">
        <dbReference type="Rhea" id="RHEA:39940"/>
    </physiologicalReaction>
</comment>
<feature type="domain" description="Alpha/beta hydrolase fold-3" evidence="44">
    <location>
        <begin position="355"/>
        <end position="496"/>
    </location>
</feature>
<dbReference type="GO" id="GO:0005901">
    <property type="term" value="C:caveola"/>
    <property type="evidence" value="ECO:0007669"/>
    <property type="project" value="UniProtKB-SubCell"/>
</dbReference>
<evidence type="ECO:0000256" key="12">
    <source>
        <dbReference type="ARBA" id="ARBA00015845"/>
    </source>
</evidence>
<organism evidence="45 46">
    <name type="scientific">Coilia grayii</name>
    <name type="common">Gray's grenadier anchovy</name>
    <dbReference type="NCBI Taxonomy" id="363190"/>
    <lineage>
        <taxon>Eukaryota</taxon>
        <taxon>Metazoa</taxon>
        <taxon>Chordata</taxon>
        <taxon>Craniata</taxon>
        <taxon>Vertebrata</taxon>
        <taxon>Euteleostomi</taxon>
        <taxon>Actinopterygii</taxon>
        <taxon>Neopterygii</taxon>
        <taxon>Teleostei</taxon>
        <taxon>Clupei</taxon>
        <taxon>Clupeiformes</taxon>
        <taxon>Clupeoidei</taxon>
        <taxon>Engraulidae</taxon>
        <taxon>Coilinae</taxon>
        <taxon>Coilia</taxon>
    </lineage>
</organism>
<evidence type="ECO:0000256" key="16">
    <source>
        <dbReference type="ARBA" id="ARBA00022553"/>
    </source>
</evidence>
<sequence>MENQVVFSVLEATCEEAIAALSGTMTGDASDAGAASSRLLESVRVIQAHGRALQPVVRHFTTVYHHFDLDPQTPANGYRTLVKVVRSCVLYIIQKTRYVVANCDGAFFRAEHNALELEAYCRALCQLRALMHLGQRLLGENGLEQLYSTQDQGLSHSFVQEYMSLHKACFYGRCLGFQFSPALRPFFQTVIISMVSFGENWKKQQSGIGQAALAILTSGKYVVDPELRGAEFERMTQNLDMQFWKAFWNLTESELISGLASIASRMVQVNLTLTIPPITLRMPLASDPRLCVAVHPPVAHWGPDFVKMRLISDTLRAGQDSEELLTYTGAEGSTGPTSSPLGLLRQREPPSPWLIIHFHGGGFVAQTSKSHETYLKSWSRDLAVPVLSVDYSLAPEAPFPRALEECFYAYCWALQNCHLLGESSERVCLAGDSAGGNLCITVSMRAMSNGVRVPDGIMAAYPAMLLTLDVSPSRLLTLIDPMLPLGVLCKCINAYAEWEKNLIITQTKLYQCSNINPINPYLYSHNAFNQTILVKSCSWLSRLSDQKVSQRPLVDEVCSSKFLILSFLSACFPGGESQTVESNEELVTLGAFGRDTALLLTDLSQSASSWFQSLLDPVSLSLFSNRSSESTREAGNAAGNVGTNSGLLDYPEGFLPLRSEQLSEVQTPSAPILKNPYVSPLLAPSNLLMGLPPLHIVASALDGLLDDSVMFAKRLRSLGQPVTLTVIEDLPHGFLSLSQLCKETEEALEICTQRIREVFERGPASANCTRPTVDLNNHITPMTDPFG</sequence>
<evidence type="ECO:0000259" key="44">
    <source>
        <dbReference type="Pfam" id="PF07859"/>
    </source>
</evidence>
<evidence type="ECO:0000256" key="38">
    <source>
        <dbReference type="ARBA" id="ARBA00049208"/>
    </source>
</evidence>
<keyword evidence="19" id="KW-0442">Lipid degradation</keyword>
<protein>
    <recommendedName>
        <fullName evidence="12">Hormone-sensitive lipase</fullName>
        <ecNumber evidence="11">3.1.1.23</ecNumber>
        <ecNumber evidence="10">3.1.1.79</ecNumber>
    </recommendedName>
    <alternativeName>
        <fullName evidence="26">Monoacylglycerol lipase LIPE</fullName>
    </alternativeName>
    <alternativeName>
        <fullName evidence="25">Retinyl ester hydrolase</fullName>
    </alternativeName>
</protein>
<comment type="pathway">
    <text evidence="7">Glycerolipid metabolism; triacylglycerol degradation.</text>
</comment>
<keyword evidence="15" id="KW-0153">Cholesterol metabolism</keyword>
<evidence type="ECO:0000313" key="45">
    <source>
        <dbReference type="EMBL" id="KAL2077262.1"/>
    </source>
</evidence>
<dbReference type="SUPFAM" id="SSF53474">
    <property type="entry name" value="alpha/beta-Hydrolases"/>
    <property type="match status" value="1"/>
</dbReference>
<evidence type="ECO:0000256" key="26">
    <source>
        <dbReference type="ARBA" id="ARBA00031112"/>
    </source>
</evidence>
<comment type="catalytic activity">
    <reaction evidence="30">
        <text>2-(5Z,8Z,11Z,14Z-eicosatetraenoyl)-glycerol + H2O = glycerol + (5Z,8Z,11Z,14Z)-eicosatetraenoate + H(+)</text>
        <dbReference type="Rhea" id="RHEA:26132"/>
        <dbReference type="ChEBI" id="CHEBI:15377"/>
        <dbReference type="ChEBI" id="CHEBI:15378"/>
        <dbReference type="ChEBI" id="CHEBI:17754"/>
        <dbReference type="ChEBI" id="CHEBI:32395"/>
        <dbReference type="ChEBI" id="CHEBI:52392"/>
    </reaction>
    <physiologicalReaction direction="left-to-right" evidence="30">
        <dbReference type="Rhea" id="RHEA:26133"/>
    </physiologicalReaction>
</comment>
<evidence type="ECO:0000256" key="22">
    <source>
        <dbReference type="ARBA" id="ARBA00023166"/>
    </source>
</evidence>
<dbReference type="Gene3D" id="3.40.50.1820">
    <property type="entry name" value="alpha/beta hydrolase"/>
    <property type="match status" value="2"/>
</dbReference>
<keyword evidence="23" id="KW-0753">Steroid metabolism</keyword>
<dbReference type="InterPro" id="IPR002168">
    <property type="entry name" value="Lipase_GDXG_HIS_AS"/>
</dbReference>
<keyword evidence="13" id="KW-1003">Cell membrane</keyword>
<comment type="pathway">
    <text evidence="8">Lipid metabolism.</text>
</comment>
<evidence type="ECO:0000256" key="17">
    <source>
        <dbReference type="ARBA" id="ARBA00022677"/>
    </source>
</evidence>
<comment type="catalytic activity">
    <reaction evidence="28">
        <text>1-(9Z-octadecenoyl)-glycerol + H2O = glycerol + (9Z)-octadecenoate + H(+)</text>
        <dbReference type="Rhea" id="RHEA:38487"/>
        <dbReference type="ChEBI" id="CHEBI:15377"/>
        <dbReference type="ChEBI" id="CHEBI:15378"/>
        <dbReference type="ChEBI" id="CHEBI:17754"/>
        <dbReference type="ChEBI" id="CHEBI:30823"/>
        <dbReference type="ChEBI" id="CHEBI:75342"/>
    </reaction>
    <physiologicalReaction direction="left-to-right" evidence="28">
        <dbReference type="Rhea" id="RHEA:38488"/>
    </physiologicalReaction>
</comment>
<comment type="catalytic activity">
    <reaction evidence="35">
        <text>1,2-di-(9Z-octadecenoyl)-glycerol + H2O = (9Z-octadecenoyl)-glycerol + (9Z)-octadecenoate + H(+)</text>
        <dbReference type="Rhea" id="RHEA:38455"/>
        <dbReference type="ChEBI" id="CHEBI:15377"/>
        <dbReference type="ChEBI" id="CHEBI:15378"/>
        <dbReference type="ChEBI" id="CHEBI:30823"/>
        <dbReference type="ChEBI" id="CHEBI:52323"/>
        <dbReference type="ChEBI" id="CHEBI:75937"/>
    </reaction>
    <physiologicalReaction direction="left-to-right" evidence="35">
        <dbReference type="Rhea" id="RHEA:38456"/>
    </physiologicalReaction>
</comment>
<evidence type="ECO:0000256" key="18">
    <source>
        <dbReference type="ARBA" id="ARBA00022801"/>
    </source>
</evidence>
<dbReference type="EC" id="3.1.1.79" evidence="10"/>
<evidence type="ECO:0000256" key="7">
    <source>
        <dbReference type="ARBA" id="ARBA00004879"/>
    </source>
</evidence>
<keyword evidence="18" id="KW-0378">Hydrolase</keyword>
<dbReference type="GO" id="GO:0005829">
    <property type="term" value="C:cytosol"/>
    <property type="evidence" value="ECO:0007669"/>
    <property type="project" value="UniProtKB-SubCell"/>
</dbReference>
<evidence type="ECO:0000259" key="43">
    <source>
        <dbReference type="Pfam" id="PF06350"/>
    </source>
</evidence>
<dbReference type="EMBL" id="JBHFQA010000024">
    <property type="protein sequence ID" value="KAL2077262.1"/>
    <property type="molecule type" value="Genomic_DNA"/>
</dbReference>
<evidence type="ECO:0000256" key="40">
    <source>
        <dbReference type="ARBA" id="ARBA00049461"/>
    </source>
</evidence>
<evidence type="ECO:0000256" key="24">
    <source>
        <dbReference type="ARBA" id="ARBA00023406"/>
    </source>
</evidence>
<evidence type="ECO:0000256" key="27">
    <source>
        <dbReference type="ARBA" id="ARBA00046695"/>
    </source>
</evidence>
<comment type="catalytic activity">
    <reaction evidence="34">
        <text>1,2-di-(9Z-octadecenoyl)-glycerol + (9Z)-octadecenoate + H(+) = 1,2,3-tri-(9Z-octadecenoyl)-glycerol + H2O</text>
        <dbReference type="Rhea" id="RHEA:38379"/>
        <dbReference type="ChEBI" id="CHEBI:15377"/>
        <dbReference type="ChEBI" id="CHEBI:15378"/>
        <dbReference type="ChEBI" id="CHEBI:30823"/>
        <dbReference type="ChEBI" id="CHEBI:52323"/>
        <dbReference type="ChEBI" id="CHEBI:53753"/>
    </reaction>
    <physiologicalReaction direction="right-to-left" evidence="34">
        <dbReference type="Rhea" id="RHEA:38381"/>
    </physiologicalReaction>
</comment>
<evidence type="ECO:0000256" key="1">
    <source>
        <dbReference type="ARBA" id="ARBA00000803"/>
    </source>
</evidence>
<dbReference type="Pfam" id="PF07859">
    <property type="entry name" value="Abhydrolase_3"/>
    <property type="match status" value="2"/>
</dbReference>
<evidence type="ECO:0000256" key="14">
    <source>
        <dbReference type="ARBA" id="ARBA00022490"/>
    </source>
</evidence>
<reference evidence="45 46" key="1">
    <citation type="submission" date="2024-09" db="EMBL/GenBank/DDBJ databases">
        <title>A chromosome-level genome assembly of Gray's grenadier anchovy, Coilia grayii.</title>
        <authorList>
            <person name="Fu Z."/>
        </authorList>
    </citation>
    <scope>NUCLEOTIDE SEQUENCE [LARGE SCALE GENOMIC DNA]</scope>
    <source>
        <strain evidence="45">G4</strain>
        <tissue evidence="45">Muscle</tissue>
    </source>
</reference>
<dbReference type="InterPro" id="IPR013094">
    <property type="entry name" value="AB_hydrolase_3"/>
</dbReference>
<evidence type="ECO:0000256" key="15">
    <source>
        <dbReference type="ARBA" id="ARBA00022548"/>
    </source>
</evidence>
<feature type="active site" evidence="42">
    <location>
        <position position="433"/>
    </location>
</feature>
<evidence type="ECO:0000256" key="11">
    <source>
        <dbReference type="ARBA" id="ARBA00013254"/>
    </source>
</evidence>
<dbReference type="InterPro" id="IPR033140">
    <property type="entry name" value="Lipase_GDXG_put_SER_AS"/>
</dbReference>
<keyword evidence="22" id="KW-1207">Sterol metabolism</keyword>
<keyword evidence="21" id="KW-0472">Membrane</keyword>
<keyword evidence="16" id="KW-0597">Phosphoprotein</keyword>
<evidence type="ECO:0000256" key="2">
    <source>
        <dbReference type="ARBA" id="ARBA00001613"/>
    </source>
</evidence>
<evidence type="ECO:0000256" key="33">
    <source>
        <dbReference type="ARBA" id="ARBA00048386"/>
    </source>
</evidence>
<dbReference type="GO" id="GO:0016042">
    <property type="term" value="P:lipid catabolic process"/>
    <property type="evidence" value="ECO:0007669"/>
    <property type="project" value="UniProtKB-KW"/>
</dbReference>
<evidence type="ECO:0000256" key="31">
    <source>
        <dbReference type="ARBA" id="ARBA00047653"/>
    </source>
</evidence>
<evidence type="ECO:0000256" key="30">
    <source>
        <dbReference type="ARBA" id="ARBA00047476"/>
    </source>
</evidence>
<dbReference type="GO" id="GO:0005811">
    <property type="term" value="C:lipid droplet"/>
    <property type="evidence" value="ECO:0007669"/>
    <property type="project" value="UniProtKB-SubCell"/>
</dbReference>
<evidence type="ECO:0000256" key="32">
    <source>
        <dbReference type="ARBA" id="ARBA00047674"/>
    </source>
</evidence>
<dbReference type="PANTHER" id="PTHR23025:SF2">
    <property type="entry name" value="HORMONE-SENSITIVE LIPASE"/>
    <property type="match status" value="1"/>
</dbReference>
<comment type="catalytic activity">
    <reaction evidence="38">
        <text>a monoacylglycerol + H2O = glycerol + a fatty acid + H(+)</text>
        <dbReference type="Rhea" id="RHEA:15245"/>
        <dbReference type="ChEBI" id="CHEBI:15377"/>
        <dbReference type="ChEBI" id="CHEBI:15378"/>
        <dbReference type="ChEBI" id="CHEBI:17408"/>
        <dbReference type="ChEBI" id="CHEBI:17754"/>
        <dbReference type="ChEBI" id="CHEBI:28868"/>
        <dbReference type="EC" id="3.1.1.79"/>
    </reaction>
</comment>
<evidence type="ECO:0000256" key="6">
    <source>
        <dbReference type="ARBA" id="ARBA00004514"/>
    </source>
</evidence>
<evidence type="ECO:0000256" key="19">
    <source>
        <dbReference type="ARBA" id="ARBA00022963"/>
    </source>
</evidence>
<feature type="domain" description="Hormone-sensitive lipase N-terminal" evidence="43">
    <location>
        <begin position="7"/>
        <end position="320"/>
    </location>
</feature>
<comment type="catalytic activity">
    <reaction evidence="32">
        <text>a diacylglycerol + H2O = a monoacylglycerol + a fatty acid + H(+)</text>
        <dbReference type="Rhea" id="RHEA:32731"/>
        <dbReference type="ChEBI" id="CHEBI:15377"/>
        <dbReference type="ChEBI" id="CHEBI:15378"/>
        <dbReference type="ChEBI" id="CHEBI:17408"/>
        <dbReference type="ChEBI" id="CHEBI:18035"/>
        <dbReference type="ChEBI" id="CHEBI:28868"/>
        <dbReference type="EC" id="3.1.1.79"/>
    </reaction>
</comment>
<comment type="catalytic activity">
    <reaction evidence="2">
        <text>Hydrolyzes glycerol monoesters of long-chain fatty acids.</text>
        <dbReference type="EC" id="3.1.1.23"/>
    </reaction>
</comment>
<evidence type="ECO:0000256" key="39">
    <source>
        <dbReference type="ARBA" id="ARBA00049372"/>
    </source>
</evidence>
<comment type="similarity">
    <text evidence="9">Belongs to the 'GDXG' lipolytic enzyme family.</text>
</comment>
<evidence type="ECO:0000256" key="20">
    <source>
        <dbReference type="ARBA" id="ARBA00023098"/>
    </source>
</evidence>
<keyword evidence="20" id="KW-0443">Lipid metabolism</keyword>
<keyword evidence="14" id="KW-0963">Cytoplasm</keyword>
<evidence type="ECO:0000256" key="23">
    <source>
        <dbReference type="ARBA" id="ARBA00023221"/>
    </source>
</evidence>
<comment type="catalytic activity">
    <reaction evidence="31">
        <text>cholesteryl (9Z-octadecenoate) + H2O = cholesterol + (9Z)-octadecenoate + H(+)</text>
        <dbReference type="Rhea" id="RHEA:33875"/>
        <dbReference type="ChEBI" id="CHEBI:15377"/>
        <dbReference type="ChEBI" id="CHEBI:15378"/>
        <dbReference type="ChEBI" id="CHEBI:16113"/>
        <dbReference type="ChEBI" id="CHEBI:30823"/>
        <dbReference type="ChEBI" id="CHEBI:46898"/>
    </reaction>
    <physiologicalReaction direction="left-to-right" evidence="31">
        <dbReference type="Rhea" id="RHEA:33876"/>
    </physiologicalReaction>
</comment>
<comment type="catalytic activity">
    <reaction evidence="40">
        <text>2-(9Z-octadecenoyl)-glycerol + H2O = glycerol + (9Z)-octadecenoate + H(+)</text>
        <dbReference type="Rhea" id="RHEA:38491"/>
        <dbReference type="ChEBI" id="CHEBI:15377"/>
        <dbReference type="ChEBI" id="CHEBI:15378"/>
        <dbReference type="ChEBI" id="CHEBI:17754"/>
        <dbReference type="ChEBI" id="CHEBI:30823"/>
        <dbReference type="ChEBI" id="CHEBI:73990"/>
    </reaction>
    <physiologicalReaction direction="left-to-right" evidence="40">
        <dbReference type="Rhea" id="RHEA:38492"/>
    </physiologicalReaction>
</comment>
<dbReference type="PROSITE" id="PS01174">
    <property type="entry name" value="LIPASE_GDXG_SER"/>
    <property type="match status" value="1"/>
</dbReference>
<evidence type="ECO:0000256" key="29">
    <source>
        <dbReference type="ARBA" id="ARBA00047458"/>
    </source>
</evidence>
<evidence type="ECO:0000256" key="28">
    <source>
        <dbReference type="ARBA" id="ARBA00047438"/>
    </source>
</evidence>
<comment type="caution">
    <text evidence="45">The sequence shown here is derived from an EMBL/GenBank/DDBJ whole genome shotgun (WGS) entry which is preliminary data.</text>
</comment>
<evidence type="ECO:0000256" key="9">
    <source>
        <dbReference type="ARBA" id="ARBA00010515"/>
    </source>
</evidence>
<comment type="catalytic activity">
    <reaction evidence="29">
        <text>1,2-di-(9Z-octadecenoyl)-glycerol + H2O = 2-(9Z-octadecenoyl)-glycerol + (9Z)-octadecenoate + H(+)</text>
        <dbReference type="Rhea" id="RHEA:38659"/>
        <dbReference type="ChEBI" id="CHEBI:15377"/>
        <dbReference type="ChEBI" id="CHEBI:15378"/>
        <dbReference type="ChEBI" id="CHEBI:30823"/>
        <dbReference type="ChEBI" id="CHEBI:52323"/>
        <dbReference type="ChEBI" id="CHEBI:73990"/>
    </reaction>
    <physiologicalReaction direction="left-to-right" evidence="29">
        <dbReference type="Rhea" id="RHEA:38660"/>
    </physiologicalReaction>
</comment>
<keyword evidence="17" id="KW-0551">Lipid droplet</keyword>
<comment type="catalytic activity">
    <reaction evidence="1">
        <text>a triacylglycerol + H2O = a diacylglycerol + a fatty acid + H(+)</text>
        <dbReference type="Rhea" id="RHEA:12044"/>
        <dbReference type="ChEBI" id="CHEBI:15377"/>
        <dbReference type="ChEBI" id="CHEBI:15378"/>
        <dbReference type="ChEBI" id="CHEBI:17855"/>
        <dbReference type="ChEBI" id="CHEBI:18035"/>
        <dbReference type="ChEBI" id="CHEBI:28868"/>
        <dbReference type="EC" id="3.1.1.79"/>
    </reaction>
</comment>
<evidence type="ECO:0000256" key="37">
    <source>
        <dbReference type="ARBA" id="ARBA00049143"/>
    </source>
</evidence>
<dbReference type="GO" id="GO:0008203">
    <property type="term" value="P:cholesterol metabolic process"/>
    <property type="evidence" value="ECO:0007669"/>
    <property type="project" value="UniProtKB-KW"/>
</dbReference>
<comment type="catalytic activity">
    <reaction evidence="41">
        <text>1,2-di-(9Z-octadecenoyl)-sn-glycerol + H2O = (9Z-octadecenoyl)-glycerol + (9Z)-octadecenoate + H(+)</text>
        <dbReference type="Rhea" id="RHEA:39935"/>
        <dbReference type="ChEBI" id="CHEBI:15377"/>
        <dbReference type="ChEBI" id="CHEBI:15378"/>
        <dbReference type="ChEBI" id="CHEBI:30823"/>
        <dbReference type="ChEBI" id="CHEBI:52333"/>
        <dbReference type="ChEBI" id="CHEBI:75937"/>
    </reaction>
    <physiologicalReaction direction="left-to-right" evidence="41">
        <dbReference type="Rhea" id="RHEA:39936"/>
    </physiologicalReaction>
</comment>
<evidence type="ECO:0000256" key="34">
    <source>
        <dbReference type="ARBA" id="ARBA00048657"/>
    </source>
</evidence>
<keyword evidence="46" id="KW-1185">Reference proteome</keyword>
<evidence type="ECO:0000256" key="35">
    <source>
        <dbReference type="ARBA" id="ARBA00048674"/>
    </source>
</evidence>
<comment type="catalytic activity">
    <reaction evidence="37">
        <text>2,3-di-(9Z)-octadecenoyl-sn-glycerol + H2O = 2-(9Z-octadecenoyl)-glycerol + (9Z)-octadecenoate + H(+)</text>
        <dbReference type="Rhea" id="RHEA:38383"/>
        <dbReference type="ChEBI" id="CHEBI:15377"/>
        <dbReference type="ChEBI" id="CHEBI:15378"/>
        <dbReference type="ChEBI" id="CHEBI:30823"/>
        <dbReference type="ChEBI" id="CHEBI:73990"/>
        <dbReference type="ChEBI" id="CHEBI:75824"/>
    </reaction>
    <physiologicalReaction direction="left-to-right" evidence="37">
        <dbReference type="Rhea" id="RHEA:38384"/>
    </physiologicalReaction>
</comment>
<evidence type="ECO:0000256" key="21">
    <source>
        <dbReference type="ARBA" id="ARBA00023136"/>
    </source>
</evidence>
<evidence type="ECO:0000256" key="13">
    <source>
        <dbReference type="ARBA" id="ARBA00022475"/>
    </source>
</evidence>
<accession>A0ABD1IR14</accession>
<evidence type="ECO:0000256" key="42">
    <source>
        <dbReference type="PROSITE-ProRule" id="PRU10038"/>
    </source>
</evidence>
<dbReference type="GO" id="GO:0047372">
    <property type="term" value="F:monoacylglycerol lipase activity"/>
    <property type="evidence" value="ECO:0007669"/>
    <property type="project" value="UniProtKB-EC"/>
</dbReference>
<dbReference type="EC" id="3.1.1.23" evidence="11"/>
<dbReference type="InterPro" id="IPR010468">
    <property type="entry name" value="HSL_N"/>
</dbReference>
<dbReference type="PANTHER" id="PTHR23025">
    <property type="entry name" value="TRIACYLGLYCEROL LIPASE"/>
    <property type="match status" value="1"/>
</dbReference>
<dbReference type="AlphaFoldDB" id="A0ABD1IR14"/>
<dbReference type="InterPro" id="IPR029058">
    <property type="entry name" value="AB_hydrolase_fold"/>
</dbReference>
<dbReference type="Proteomes" id="UP001591681">
    <property type="component" value="Unassembled WGS sequence"/>
</dbReference>